<dbReference type="Pfam" id="PF13976">
    <property type="entry name" value="gag_pre-integrs"/>
    <property type="match status" value="1"/>
</dbReference>
<evidence type="ECO:0000259" key="2">
    <source>
        <dbReference type="Pfam" id="PF13976"/>
    </source>
</evidence>
<evidence type="ECO:0000313" key="4">
    <source>
        <dbReference type="Proteomes" id="UP000634136"/>
    </source>
</evidence>
<name>A0A835CM17_9FABA</name>
<dbReference type="EMBL" id="JAAIUW010000001">
    <property type="protein sequence ID" value="KAF7843962.1"/>
    <property type="molecule type" value="Genomic_DNA"/>
</dbReference>
<gene>
    <name evidence="3" type="ORF">G2W53_000867</name>
</gene>
<organism evidence="3 4">
    <name type="scientific">Senna tora</name>
    <dbReference type="NCBI Taxonomy" id="362788"/>
    <lineage>
        <taxon>Eukaryota</taxon>
        <taxon>Viridiplantae</taxon>
        <taxon>Streptophyta</taxon>
        <taxon>Embryophyta</taxon>
        <taxon>Tracheophyta</taxon>
        <taxon>Spermatophyta</taxon>
        <taxon>Magnoliopsida</taxon>
        <taxon>eudicotyledons</taxon>
        <taxon>Gunneridae</taxon>
        <taxon>Pentapetalae</taxon>
        <taxon>rosids</taxon>
        <taxon>fabids</taxon>
        <taxon>Fabales</taxon>
        <taxon>Fabaceae</taxon>
        <taxon>Caesalpinioideae</taxon>
        <taxon>Cassia clade</taxon>
        <taxon>Senna</taxon>
    </lineage>
</organism>
<dbReference type="InterPro" id="IPR025724">
    <property type="entry name" value="GAG-pre-integrase_dom"/>
</dbReference>
<proteinExistence type="predicted"/>
<comment type="caution">
    <text evidence="3">The sequence shown here is derived from an EMBL/GenBank/DDBJ whole genome shotgun (WGS) entry which is preliminary data.</text>
</comment>
<dbReference type="AlphaFoldDB" id="A0A835CM17"/>
<dbReference type="OrthoDB" id="1432996at2759"/>
<accession>A0A835CM17</accession>
<feature type="domain" description="GAG-pre-integrase" evidence="2">
    <location>
        <begin position="11"/>
        <end position="49"/>
    </location>
</feature>
<evidence type="ECO:0000313" key="3">
    <source>
        <dbReference type="EMBL" id="KAF7843962.1"/>
    </source>
</evidence>
<evidence type="ECO:0000256" key="1">
    <source>
        <dbReference type="SAM" id="MobiDB-lite"/>
    </source>
</evidence>
<protein>
    <submittedName>
        <fullName evidence="3">Retrovirus-related Pol polyprotein from transposon TNT 1-94</fullName>
    </submittedName>
</protein>
<keyword evidence="4" id="KW-1185">Reference proteome</keyword>
<dbReference type="Proteomes" id="UP000634136">
    <property type="component" value="Unassembled WGS sequence"/>
</dbReference>
<reference evidence="3" key="1">
    <citation type="submission" date="2020-09" db="EMBL/GenBank/DDBJ databases">
        <title>Genome-Enabled Discovery of Anthraquinone Biosynthesis in Senna tora.</title>
        <authorList>
            <person name="Kang S.-H."/>
            <person name="Pandey R.P."/>
            <person name="Lee C.-M."/>
            <person name="Sim J.-S."/>
            <person name="Jeong J.-T."/>
            <person name="Choi B.-S."/>
            <person name="Jung M."/>
            <person name="Ginzburg D."/>
            <person name="Zhao K."/>
            <person name="Won S.Y."/>
            <person name="Oh T.-J."/>
            <person name="Yu Y."/>
            <person name="Kim N.-H."/>
            <person name="Lee O.R."/>
            <person name="Lee T.-H."/>
            <person name="Bashyal P."/>
            <person name="Kim T.-S."/>
            <person name="Lee W.-H."/>
            <person name="Kawkins C."/>
            <person name="Kim C.-K."/>
            <person name="Kim J.S."/>
            <person name="Ahn B.O."/>
            <person name="Rhee S.Y."/>
            <person name="Sohng J.K."/>
        </authorList>
    </citation>
    <scope>NUCLEOTIDE SEQUENCE</scope>
    <source>
        <tissue evidence="3">Leaf</tissue>
    </source>
</reference>
<feature type="region of interest" description="Disordered" evidence="1">
    <location>
        <begin position="60"/>
        <end position="81"/>
    </location>
</feature>
<sequence>MSVGEAYVKKTSQTDNALIWHARLGHVGYQLLQQISSKGLVDGMPSLKNVREDVICQANVESPSDEEVENELQIGSNSHNT</sequence>